<dbReference type="NCBIfam" id="TIGR04057">
    <property type="entry name" value="SusC_RagA_signa"/>
    <property type="match status" value="1"/>
</dbReference>
<dbReference type="FunFam" id="2.170.130.10:FF:000008">
    <property type="entry name" value="SusC/RagA family TonB-linked outer membrane protein"/>
    <property type="match status" value="1"/>
</dbReference>
<evidence type="ECO:0000313" key="13">
    <source>
        <dbReference type="EMBL" id="PTN08153.1"/>
    </source>
</evidence>
<evidence type="ECO:0000256" key="6">
    <source>
        <dbReference type="ARBA" id="ARBA00023136"/>
    </source>
</evidence>
<dbReference type="SUPFAM" id="SSF56935">
    <property type="entry name" value="Porins"/>
    <property type="match status" value="1"/>
</dbReference>
<evidence type="ECO:0000256" key="1">
    <source>
        <dbReference type="ARBA" id="ARBA00004571"/>
    </source>
</evidence>
<dbReference type="Pfam" id="PF13715">
    <property type="entry name" value="CarbopepD_reg_2"/>
    <property type="match status" value="1"/>
</dbReference>
<dbReference type="AlphaFoldDB" id="A0A2T5C0M8"/>
<dbReference type="PROSITE" id="PS52016">
    <property type="entry name" value="TONB_DEPENDENT_REC_3"/>
    <property type="match status" value="1"/>
</dbReference>
<keyword evidence="14" id="KW-1185">Reference proteome</keyword>
<keyword evidence="10" id="KW-0732">Signal</keyword>
<keyword evidence="2 8" id="KW-0813">Transport</keyword>
<evidence type="ECO:0000256" key="9">
    <source>
        <dbReference type="RuleBase" id="RU003357"/>
    </source>
</evidence>
<keyword evidence="4 8" id="KW-0812">Transmembrane</keyword>
<feature type="domain" description="TonB-dependent receptor plug" evidence="12">
    <location>
        <begin position="119"/>
        <end position="234"/>
    </location>
</feature>
<dbReference type="GO" id="GO:0009279">
    <property type="term" value="C:cell outer membrane"/>
    <property type="evidence" value="ECO:0007669"/>
    <property type="project" value="UniProtKB-SubCell"/>
</dbReference>
<dbReference type="EMBL" id="QAAD01000010">
    <property type="protein sequence ID" value="PTN08153.1"/>
    <property type="molecule type" value="Genomic_DNA"/>
</dbReference>
<keyword evidence="5 9" id="KW-0798">TonB box</keyword>
<keyword evidence="13" id="KW-0675">Receptor</keyword>
<dbReference type="Gene3D" id="2.60.40.1120">
    <property type="entry name" value="Carboxypeptidase-like, regulatory domain"/>
    <property type="match status" value="1"/>
</dbReference>
<dbReference type="OrthoDB" id="9768177at2"/>
<dbReference type="InterPro" id="IPR008969">
    <property type="entry name" value="CarboxyPept-like_regulatory"/>
</dbReference>
<proteinExistence type="inferred from homology"/>
<evidence type="ECO:0000256" key="5">
    <source>
        <dbReference type="ARBA" id="ARBA00023077"/>
    </source>
</evidence>
<evidence type="ECO:0000256" key="4">
    <source>
        <dbReference type="ARBA" id="ARBA00022692"/>
    </source>
</evidence>
<dbReference type="Pfam" id="PF07715">
    <property type="entry name" value="Plug"/>
    <property type="match status" value="1"/>
</dbReference>
<protein>
    <submittedName>
        <fullName evidence="13">Iron complex outermembrane receptor protein</fullName>
    </submittedName>
</protein>
<evidence type="ECO:0000256" key="3">
    <source>
        <dbReference type="ARBA" id="ARBA00022452"/>
    </source>
</evidence>
<dbReference type="InterPro" id="IPR023996">
    <property type="entry name" value="TonB-dep_OMP_SusC/RagA"/>
</dbReference>
<evidence type="ECO:0000259" key="12">
    <source>
        <dbReference type="Pfam" id="PF07715"/>
    </source>
</evidence>
<keyword evidence="7 8" id="KW-0998">Cell outer membrane</keyword>
<dbReference type="Gene3D" id="2.170.130.10">
    <property type="entry name" value="TonB-dependent receptor, plug domain"/>
    <property type="match status" value="1"/>
</dbReference>
<gene>
    <name evidence="13" type="ORF">C8N47_11039</name>
</gene>
<name>A0A2T5C0M8_9BACT</name>
<dbReference type="InterPro" id="IPR023997">
    <property type="entry name" value="TonB-dep_OMP_SusC/RagA_CS"/>
</dbReference>
<evidence type="ECO:0000256" key="8">
    <source>
        <dbReference type="PROSITE-ProRule" id="PRU01360"/>
    </source>
</evidence>
<dbReference type="FunFam" id="2.60.40.1120:FF:000003">
    <property type="entry name" value="Outer membrane protein Omp121"/>
    <property type="match status" value="1"/>
</dbReference>
<evidence type="ECO:0000256" key="7">
    <source>
        <dbReference type="ARBA" id="ARBA00023237"/>
    </source>
</evidence>
<feature type="chain" id="PRO_5015743503" evidence="10">
    <location>
        <begin position="26"/>
        <end position="1002"/>
    </location>
</feature>
<keyword evidence="6 8" id="KW-0472">Membrane</keyword>
<dbReference type="NCBIfam" id="TIGR04056">
    <property type="entry name" value="OMP_RagA_SusC"/>
    <property type="match status" value="1"/>
</dbReference>
<dbReference type="InterPro" id="IPR037066">
    <property type="entry name" value="Plug_dom_sf"/>
</dbReference>
<feature type="signal peptide" evidence="10">
    <location>
        <begin position="1"/>
        <end position="25"/>
    </location>
</feature>
<dbReference type="Proteomes" id="UP000243525">
    <property type="component" value="Unassembled WGS sequence"/>
</dbReference>
<dbReference type="InterPro" id="IPR000531">
    <property type="entry name" value="Beta-barrel_TonB"/>
</dbReference>
<evidence type="ECO:0000256" key="10">
    <source>
        <dbReference type="SAM" id="SignalP"/>
    </source>
</evidence>
<keyword evidence="3 8" id="KW-1134">Transmembrane beta strand</keyword>
<dbReference type="InterPro" id="IPR036942">
    <property type="entry name" value="Beta-barrel_TonB_sf"/>
</dbReference>
<accession>A0A2T5C0M8</accession>
<comment type="caution">
    <text evidence="13">The sequence shown here is derived from an EMBL/GenBank/DDBJ whole genome shotgun (WGS) entry which is preliminary data.</text>
</comment>
<dbReference type="InterPro" id="IPR012910">
    <property type="entry name" value="Plug_dom"/>
</dbReference>
<comment type="subcellular location">
    <subcellularLocation>
        <location evidence="1 8">Cell outer membrane</location>
        <topology evidence="1 8">Multi-pass membrane protein</topology>
    </subcellularLocation>
</comment>
<reference evidence="13 14" key="1">
    <citation type="submission" date="2018-04" db="EMBL/GenBank/DDBJ databases">
        <title>Genomic Encyclopedia of Archaeal and Bacterial Type Strains, Phase II (KMG-II): from individual species to whole genera.</title>
        <authorList>
            <person name="Goeker M."/>
        </authorList>
    </citation>
    <scope>NUCLEOTIDE SEQUENCE [LARGE SCALE GENOMIC DNA]</scope>
    <source>
        <strain evidence="13 14">DSM 28823</strain>
    </source>
</reference>
<organism evidence="13 14">
    <name type="scientific">Mangrovibacterium marinum</name>
    <dbReference type="NCBI Taxonomy" id="1639118"/>
    <lineage>
        <taxon>Bacteria</taxon>
        <taxon>Pseudomonadati</taxon>
        <taxon>Bacteroidota</taxon>
        <taxon>Bacteroidia</taxon>
        <taxon>Marinilabiliales</taxon>
        <taxon>Prolixibacteraceae</taxon>
        <taxon>Mangrovibacterium</taxon>
    </lineage>
</organism>
<evidence type="ECO:0000313" key="14">
    <source>
        <dbReference type="Proteomes" id="UP000243525"/>
    </source>
</evidence>
<sequence>MKIIRKHLNVVLMALAVLLTNSSWAQVVSISGKVTDAASGEPLPGVTVLVQGTTVGTITNFDGDYVLQTEKGATILFSYIGYKTSEIVVGDQTKVNIQLAVNTEDLDEVVVIGYGTVKKDDATGSVTAISSDDFNKGATTSPQDLLVGKTSGMQITTDGGKPGSGATIRIRGGASLSASNDPLFVIDGVPVSSDGVMGLANPLSSINPDDIETMTVLKDASATAIYGSRASNGVIIVTTKTGKRGQPFSLQYSGKFSVGVVSDKVNVYSADEYRNIINQLYGPESDNPNADAINAMGDADTDWQDEIYQAAVGNDHNIAIQGGLDFLPYRLSYGYNNQEGVLKTSKLERNSLSLNLTPSFFDGHLKTAMNAKGSYVKNRFADESAVGAAVGMDPTHPVHNTYSYPNGEQWGGYWQWIDPSTGTPLQFTPDNPVALLKQRHDESEVYRAIVNLNLDYKFHFLPEMSAVVNMGIDYSDGKQNRTISPDASWVYENETIRGELFHENQDKTNKVLDTYLKYGKSIADHTFDVMAGYSWQHFKNEGDKYQNDYYDTRENPTEDLPYGGENYLISYYGRFNYAFKNRYLLTGTVRRDGTSRFADGNRWGTFPAVAFAWKLKEESFLQDVKALSDLKLRLGWGITGQQDVTGNDYVGYGTYTLSDNGAMYVLGNQWINTYRPNAYNPNLKWEETTSTNIGVDYALFDGRLSGSVDYYYRETTDLLNQITVAAGTSLSDRIVSNVGSLTNKGIELSLVGRIISRDDLSWEVGGNLTYNKNEITKLTAVEDPSYVGVPSGDLGSGNYIQMNAVGHSVNSFYVYEQVYDQNGKPLEGVYVDQNGDGSINSDDRIFCGSSTPDYLIGINSTLHYKNWDLNLSGRFQLGAQIYNDVAAGGANYVNIYNPTTQSLSNKLSSASGTGFLYTEEQRVFSSLWIENADFFRLDNLSVGYNFDSAFGLKGSTLRLSLTGQNLFVISDYSGLDPEVFNGIDKNIFPRPTTFLLGVNFGF</sequence>
<dbReference type="Pfam" id="PF00593">
    <property type="entry name" value="TonB_dep_Rec_b-barrel"/>
    <property type="match status" value="1"/>
</dbReference>
<evidence type="ECO:0000256" key="2">
    <source>
        <dbReference type="ARBA" id="ARBA00022448"/>
    </source>
</evidence>
<dbReference type="InterPro" id="IPR039426">
    <property type="entry name" value="TonB-dep_rcpt-like"/>
</dbReference>
<comment type="similarity">
    <text evidence="8 9">Belongs to the TonB-dependent receptor family.</text>
</comment>
<dbReference type="Gene3D" id="2.40.170.20">
    <property type="entry name" value="TonB-dependent receptor, beta-barrel domain"/>
    <property type="match status" value="1"/>
</dbReference>
<evidence type="ECO:0000259" key="11">
    <source>
        <dbReference type="Pfam" id="PF00593"/>
    </source>
</evidence>
<feature type="domain" description="TonB-dependent receptor-like beta-barrel" evidence="11">
    <location>
        <begin position="403"/>
        <end position="966"/>
    </location>
</feature>
<dbReference type="RefSeq" id="WP_107822604.1">
    <property type="nucleotide sequence ID" value="NZ_OY782574.1"/>
</dbReference>
<dbReference type="SUPFAM" id="SSF49464">
    <property type="entry name" value="Carboxypeptidase regulatory domain-like"/>
    <property type="match status" value="1"/>
</dbReference>